<gene>
    <name evidence="9" type="primary">rluD_2</name>
    <name evidence="9" type="ORF">FILTAD_02375</name>
</gene>
<dbReference type="NCBIfam" id="TIGR00005">
    <property type="entry name" value="rluA_subfam"/>
    <property type="match status" value="1"/>
</dbReference>
<dbReference type="CDD" id="cd00165">
    <property type="entry name" value="S4"/>
    <property type="match status" value="1"/>
</dbReference>
<organism evidence="9 10">
    <name type="scientific">Filibacter tadaridae</name>
    <dbReference type="NCBI Taxonomy" id="2483811"/>
    <lineage>
        <taxon>Bacteria</taxon>
        <taxon>Bacillati</taxon>
        <taxon>Bacillota</taxon>
        <taxon>Bacilli</taxon>
        <taxon>Bacillales</taxon>
        <taxon>Caryophanaceae</taxon>
        <taxon>Filibacter</taxon>
    </lineage>
</organism>
<evidence type="ECO:0000259" key="8">
    <source>
        <dbReference type="SMART" id="SM00363"/>
    </source>
</evidence>
<dbReference type="EC" id="5.4.99.-" evidence="7"/>
<keyword evidence="10" id="KW-1185">Reference proteome</keyword>
<reference evidence="9 10" key="1">
    <citation type="submission" date="2018-11" db="EMBL/GenBank/DDBJ databases">
        <authorList>
            <person name="Criscuolo A."/>
        </authorList>
    </citation>
    <scope>NUCLEOTIDE SEQUENCE [LARGE SCALE GENOMIC DNA]</scope>
    <source>
        <strain evidence="9">ATB-66</strain>
    </source>
</reference>
<dbReference type="PANTHER" id="PTHR21600">
    <property type="entry name" value="MITOCHONDRIAL RNA PSEUDOURIDINE SYNTHASE"/>
    <property type="match status" value="1"/>
</dbReference>
<dbReference type="PANTHER" id="PTHR21600:SF44">
    <property type="entry name" value="RIBOSOMAL LARGE SUBUNIT PSEUDOURIDINE SYNTHASE D"/>
    <property type="match status" value="1"/>
</dbReference>
<name>A0A3P5X6D7_9BACL</name>
<comment type="similarity">
    <text evidence="2 7">Belongs to the pseudouridine synthase RluA family.</text>
</comment>
<dbReference type="Pfam" id="PF01479">
    <property type="entry name" value="S4"/>
    <property type="match status" value="1"/>
</dbReference>
<feature type="domain" description="RNA-binding S4" evidence="8">
    <location>
        <begin position="15"/>
        <end position="79"/>
    </location>
</feature>
<evidence type="ECO:0000256" key="3">
    <source>
        <dbReference type="ARBA" id="ARBA00022884"/>
    </source>
</evidence>
<dbReference type="GO" id="GO:0120159">
    <property type="term" value="F:rRNA pseudouridine synthase activity"/>
    <property type="evidence" value="ECO:0007669"/>
    <property type="project" value="UniProtKB-ARBA"/>
</dbReference>
<sequence>MDNVEFEITEEQAGSRIDMALSSFSPDWSRTQIKQWLKDGFVLVNGEHVKPNYKVKRGDLLTVDEPVPVELNVTAQDLNLDIVYEDSDVLVVNKPRGMVVHPAAGHPDGTLVNGLMHHCTDLSGINGVLRPGIVHRIDKDTTGLLMVAKNDKAHESLVNQLVEKSVTRVYTAIVHGHIPHDNGTIDAPIGRDKRERQNMAIVDKGKHAVTHFKVLERFGEYTLIECRLETGRTHQIRVHMKYIGYPLVGDPKYGPKKTIEFGGQVLHAGTLGFDHPATGEYMEFKTPLPEDFEALIVNLRKRVDKEEA</sequence>
<dbReference type="AlphaFoldDB" id="A0A3P5X6D7"/>
<evidence type="ECO:0000256" key="7">
    <source>
        <dbReference type="RuleBase" id="RU362028"/>
    </source>
</evidence>
<dbReference type="RefSeq" id="WP_124070984.1">
    <property type="nucleotide sequence ID" value="NZ_CBCRXF010000001.1"/>
</dbReference>
<proteinExistence type="inferred from homology"/>
<dbReference type="InterPro" id="IPR036986">
    <property type="entry name" value="S4_RNA-bd_sf"/>
</dbReference>
<evidence type="ECO:0000256" key="4">
    <source>
        <dbReference type="ARBA" id="ARBA00023235"/>
    </source>
</evidence>
<dbReference type="Proteomes" id="UP000270468">
    <property type="component" value="Unassembled WGS sequence"/>
</dbReference>
<evidence type="ECO:0000256" key="1">
    <source>
        <dbReference type="ARBA" id="ARBA00000073"/>
    </source>
</evidence>
<dbReference type="InterPro" id="IPR002942">
    <property type="entry name" value="S4_RNA-bd"/>
</dbReference>
<dbReference type="OrthoDB" id="9807829at2"/>
<feature type="active site" evidence="5">
    <location>
        <position position="138"/>
    </location>
</feature>
<evidence type="ECO:0000256" key="2">
    <source>
        <dbReference type="ARBA" id="ARBA00010876"/>
    </source>
</evidence>
<evidence type="ECO:0000256" key="5">
    <source>
        <dbReference type="PIRSR" id="PIRSR606225-1"/>
    </source>
</evidence>
<dbReference type="SMART" id="SM00363">
    <property type="entry name" value="S4"/>
    <property type="match status" value="1"/>
</dbReference>
<evidence type="ECO:0000313" key="10">
    <source>
        <dbReference type="Proteomes" id="UP000270468"/>
    </source>
</evidence>
<dbReference type="Gene3D" id="3.30.2350.10">
    <property type="entry name" value="Pseudouridine synthase"/>
    <property type="match status" value="1"/>
</dbReference>
<dbReference type="InterPro" id="IPR006225">
    <property type="entry name" value="PsdUridine_synth_RluC/D"/>
</dbReference>
<evidence type="ECO:0000256" key="6">
    <source>
        <dbReference type="PROSITE-ProRule" id="PRU00182"/>
    </source>
</evidence>
<dbReference type="InterPro" id="IPR006224">
    <property type="entry name" value="PsdUridine_synth_RluA-like_CS"/>
</dbReference>
<accession>A0A3P5X6D7</accession>
<keyword evidence="4 7" id="KW-0413">Isomerase</keyword>
<dbReference type="EMBL" id="UXAV01000042">
    <property type="protein sequence ID" value="VDC29823.1"/>
    <property type="molecule type" value="Genomic_DNA"/>
</dbReference>
<dbReference type="PROSITE" id="PS01129">
    <property type="entry name" value="PSI_RLU"/>
    <property type="match status" value="1"/>
</dbReference>
<dbReference type="Pfam" id="PF00849">
    <property type="entry name" value="PseudoU_synth_2"/>
    <property type="match status" value="1"/>
</dbReference>
<dbReference type="SUPFAM" id="SSF55174">
    <property type="entry name" value="Alpha-L RNA-binding motif"/>
    <property type="match status" value="1"/>
</dbReference>
<dbReference type="GO" id="GO:0000455">
    <property type="term" value="P:enzyme-directed rRNA pseudouridine synthesis"/>
    <property type="evidence" value="ECO:0007669"/>
    <property type="project" value="TreeGrafter"/>
</dbReference>
<dbReference type="PROSITE" id="PS50889">
    <property type="entry name" value="S4"/>
    <property type="match status" value="1"/>
</dbReference>
<dbReference type="InterPro" id="IPR006145">
    <property type="entry name" value="PsdUridine_synth_RsuA/RluA"/>
</dbReference>
<dbReference type="SUPFAM" id="SSF55120">
    <property type="entry name" value="Pseudouridine synthase"/>
    <property type="match status" value="1"/>
</dbReference>
<comment type="function">
    <text evidence="7">Responsible for synthesis of pseudouridine from uracil.</text>
</comment>
<dbReference type="InterPro" id="IPR020103">
    <property type="entry name" value="PsdUridine_synth_cat_dom_sf"/>
</dbReference>
<keyword evidence="3 6" id="KW-0694">RNA-binding</keyword>
<dbReference type="FunFam" id="3.30.2350.10:FF:000006">
    <property type="entry name" value="Pseudouridine synthase"/>
    <property type="match status" value="1"/>
</dbReference>
<comment type="catalytic activity">
    <reaction evidence="1 7">
        <text>a uridine in RNA = a pseudouridine in RNA</text>
        <dbReference type="Rhea" id="RHEA:48348"/>
        <dbReference type="Rhea" id="RHEA-COMP:12068"/>
        <dbReference type="Rhea" id="RHEA-COMP:12069"/>
        <dbReference type="ChEBI" id="CHEBI:65314"/>
        <dbReference type="ChEBI" id="CHEBI:65315"/>
    </reaction>
</comment>
<dbReference type="GO" id="GO:0003723">
    <property type="term" value="F:RNA binding"/>
    <property type="evidence" value="ECO:0007669"/>
    <property type="project" value="UniProtKB-KW"/>
</dbReference>
<dbReference type="Gene3D" id="3.10.290.10">
    <property type="entry name" value="RNA-binding S4 domain"/>
    <property type="match status" value="1"/>
</dbReference>
<protein>
    <recommendedName>
        <fullName evidence="7">Pseudouridine synthase</fullName>
        <ecNumber evidence="7">5.4.99.-</ecNumber>
    </recommendedName>
</protein>
<dbReference type="InterPro" id="IPR050188">
    <property type="entry name" value="RluA_PseudoU_synthase"/>
</dbReference>
<dbReference type="CDD" id="cd02869">
    <property type="entry name" value="PseudoU_synth_RluA_like"/>
    <property type="match status" value="1"/>
</dbReference>
<evidence type="ECO:0000313" key="9">
    <source>
        <dbReference type="EMBL" id="VDC29823.1"/>
    </source>
</evidence>